<organism evidence="1 2">
    <name type="scientific">Vigna unguiculata</name>
    <name type="common">Cowpea</name>
    <dbReference type="NCBI Taxonomy" id="3917"/>
    <lineage>
        <taxon>Eukaryota</taxon>
        <taxon>Viridiplantae</taxon>
        <taxon>Streptophyta</taxon>
        <taxon>Embryophyta</taxon>
        <taxon>Tracheophyta</taxon>
        <taxon>Spermatophyta</taxon>
        <taxon>Magnoliopsida</taxon>
        <taxon>eudicotyledons</taxon>
        <taxon>Gunneridae</taxon>
        <taxon>Pentapetalae</taxon>
        <taxon>rosids</taxon>
        <taxon>fabids</taxon>
        <taxon>Fabales</taxon>
        <taxon>Fabaceae</taxon>
        <taxon>Papilionoideae</taxon>
        <taxon>50 kb inversion clade</taxon>
        <taxon>NPAAA clade</taxon>
        <taxon>indigoferoid/millettioid clade</taxon>
        <taxon>Phaseoleae</taxon>
        <taxon>Vigna</taxon>
    </lineage>
</organism>
<evidence type="ECO:0000313" key="1">
    <source>
        <dbReference type="EMBL" id="QCD83435.1"/>
    </source>
</evidence>
<accession>A0A4D6L4P9</accession>
<dbReference type="EMBL" id="CP039346">
    <property type="protein sequence ID" value="QCD83435.1"/>
    <property type="molecule type" value="Genomic_DNA"/>
</dbReference>
<sequence length="79" mass="8848">MLEGEKLKEGKTISAEERQFDVLVVNDFAVAKRTVEVFLGLWITDPSINVWISSFDGHSLNALARGGRRCHDRGFVGTR</sequence>
<dbReference type="Proteomes" id="UP000501690">
    <property type="component" value="Linkage Group LG2"/>
</dbReference>
<proteinExistence type="predicted"/>
<evidence type="ECO:0000313" key="2">
    <source>
        <dbReference type="Proteomes" id="UP000501690"/>
    </source>
</evidence>
<name>A0A4D6L4P9_VIGUN</name>
<gene>
    <name evidence="1" type="ORF">DEO72_LG2g3779</name>
</gene>
<protein>
    <submittedName>
        <fullName evidence="1">Uncharacterized protein</fullName>
    </submittedName>
</protein>
<keyword evidence="2" id="KW-1185">Reference proteome</keyword>
<dbReference type="AlphaFoldDB" id="A0A4D6L4P9"/>
<reference evidence="1 2" key="1">
    <citation type="submission" date="2019-04" db="EMBL/GenBank/DDBJ databases">
        <title>An improved genome assembly and genetic linkage map for asparagus bean, Vigna unguiculata ssp. sesquipedialis.</title>
        <authorList>
            <person name="Xia Q."/>
            <person name="Zhang R."/>
            <person name="Dong Y."/>
        </authorList>
    </citation>
    <scope>NUCLEOTIDE SEQUENCE [LARGE SCALE GENOMIC DNA]</scope>
    <source>
        <tissue evidence="1">Leaf</tissue>
    </source>
</reference>